<evidence type="ECO:0000256" key="4">
    <source>
        <dbReference type="ARBA" id="ARBA00022989"/>
    </source>
</evidence>
<feature type="transmembrane region" description="Helical" evidence="6">
    <location>
        <begin position="118"/>
        <end position="136"/>
    </location>
</feature>
<keyword evidence="5 6" id="KW-0472">Membrane</keyword>
<dbReference type="GO" id="GO:0005886">
    <property type="term" value="C:plasma membrane"/>
    <property type="evidence" value="ECO:0007669"/>
    <property type="project" value="UniProtKB-SubCell"/>
</dbReference>
<reference evidence="8 9" key="1">
    <citation type="submission" date="2019-06" db="EMBL/GenBank/DDBJ databases">
        <title>Sequencing the genomes of 1000 actinobacteria strains.</title>
        <authorList>
            <person name="Klenk H.-P."/>
        </authorList>
    </citation>
    <scope>NUCLEOTIDE SEQUENCE [LARGE SCALE GENOMIC DNA]</scope>
    <source>
        <strain evidence="8 9">DSM 44826</strain>
    </source>
</reference>
<keyword evidence="2" id="KW-1003">Cell membrane</keyword>
<keyword evidence="9" id="KW-1185">Reference proteome</keyword>
<dbReference type="Pfam" id="PF00482">
    <property type="entry name" value="T2SSF"/>
    <property type="match status" value="1"/>
</dbReference>
<dbReference type="PANTHER" id="PTHR35007">
    <property type="entry name" value="INTEGRAL MEMBRANE PROTEIN-RELATED"/>
    <property type="match status" value="1"/>
</dbReference>
<dbReference type="EMBL" id="VIWT01000002">
    <property type="protein sequence ID" value="TWF91289.1"/>
    <property type="molecule type" value="Genomic_DNA"/>
</dbReference>
<evidence type="ECO:0000256" key="3">
    <source>
        <dbReference type="ARBA" id="ARBA00022692"/>
    </source>
</evidence>
<keyword evidence="3 6" id="KW-0812">Transmembrane</keyword>
<comment type="subcellular location">
    <subcellularLocation>
        <location evidence="1">Cell membrane</location>
        <topology evidence="1">Multi-pass membrane protein</topology>
    </subcellularLocation>
</comment>
<dbReference type="OrthoDB" id="5243064at2"/>
<keyword evidence="4 6" id="KW-1133">Transmembrane helix</keyword>
<evidence type="ECO:0000313" key="9">
    <source>
        <dbReference type="Proteomes" id="UP000317940"/>
    </source>
</evidence>
<feature type="transmembrane region" description="Helical" evidence="6">
    <location>
        <begin position="268"/>
        <end position="288"/>
    </location>
</feature>
<accession>A0A561TW01</accession>
<feature type="transmembrane region" description="Helical" evidence="6">
    <location>
        <begin position="90"/>
        <end position="112"/>
    </location>
</feature>
<evidence type="ECO:0000256" key="1">
    <source>
        <dbReference type="ARBA" id="ARBA00004651"/>
    </source>
</evidence>
<dbReference type="PANTHER" id="PTHR35007:SF1">
    <property type="entry name" value="PILUS ASSEMBLY PROTEIN"/>
    <property type="match status" value="1"/>
</dbReference>
<sequence>MIGVLLCGAGFGAGVWTFWRGLRPQRVDLADALAPLPRPVDRADDGWSARAGAAAAPLWRHCRLPTARTAADLRTLEIPVERYLAEKTTAAVAGLLLPVPLAALMALAGAGIGWALPTWGSLVLGAALSFVPDLIARQKAEERRAEVRRSLSVMLDLTVVALSGGAGVEQALTAAAGAGHGVGFTSFRRALQEAELTRTAVWGPLGELGTRLGVSELTELAATASLAGTEGARVKNSLGTKAATLRRHALAEAEAQAASATERMSLPVVLLFGGFLLFLGYPALAHALTGL</sequence>
<dbReference type="AlphaFoldDB" id="A0A561TW01"/>
<evidence type="ECO:0000256" key="2">
    <source>
        <dbReference type="ARBA" id="ARBA00022475"/>
    </source>
</evidence>
<comment type="caution">
    <text evidence="8">The sequence shown here is derived from an EMBL/GenBank/DDBJ whole genome shotgun (WGS) entry which is preliminary data.</text>
</comment>
<dbReference type="Proteomes" id="UP000317940">
    <property type="component" value="Unassembled WGS sequence"/>
</dbReference>
<proteinExistence type="predicted"/>
<feature type="domain" description="Type II secretion system protein GspF" evidence="7">
    <location>
        <begin position="155"/>
        <end position="282"/>
    </location>
</feature>
<evidence type="ECO:0000259" key="7">
    <source>
        <dbReference type="Pfam" id="PF00482"/>
    </source>
</evidence>
<protein>
    <submittedName>
        <fullName evidence="8">Flp pilus assembly protein TadB</fullName>
    </submittedName>
</protein>
<evidence type="ECO:0000256" key="5">
    <source>
        <dbReference type="ARBA" id="ARBA00023136"/>
    </source>
</evidence>
<dbReference type="InterPro" id="IPR018076">
    <property type="entry name" value="T2SS_GspF_dom"/>
</dbReference>
<gene>
    <name evidence="8" type="ORF">FHX73_12401</name>
</gene>
<evidence type="ECO:0000313" key="8">
    <source>
        <dbReference type="EMBL" id="TWF91289.1"/>
    </source>
</evidence>
<dbReference type="RefSeq" id="WP_145908901.1">
    <property type="nucleotide sequence ID" value="NZ_BAAAMZ010000053.1"/>
</dbReference>
<organism evidence="8 9">
    <name type="scientific">Kitasatospora viridis</name>
    <dbReference type="NCBI Taxonomy" id="281105"/>
    <lineage>
        <taxon>Bacteria</taxon>
        <taxon>Bacillati</taxon>
        <taxon>Actinomycetota</taxon>
        <taxon>Actinomycetes</taxon>
        <taxon>Kitasatosporales</taxon>
        <taxon>Streptomycetaceae</taxon>
        <taxon>Kitasatospora</taxon>
    </lineage>
</organism>
<evidence type="ECO:0000256" key="6">
    <source>
        <dbReference type="SAM" id="Phobius"/>
    </source>
</evidence>
<name>A0A561TW01_9ACTN</name>